<dbReference type="InterPro" id="IPR013087">
    <property type="entry name" value="Znf_C2H2_type"/>
</dbReference>
<evidence type="ECO:0000259" key="2">
    <source>
        <dbReference type="PROSITE" id="PS50157"/>
    </source>
</evidence>
<keyword evidence="4" id="KW-1185">Reference proteome</keyword>
<dbReference type="Pfam" id="PF12874">
    <property type="entry name" value="zf-met"/>
    <property type="match status" value="2"/>
</dbReference>
<dbReference type="AlphaFoldDB" id="A0AAD4KMG5"/>
<dbReference type="EMBL" id="JAJTJA010000011">
    <property type="protein sequence ID" value="KAH8691892.1"/>
    <property type="molecule type" value="Genomic_DNA"/>
</dbReference>
<evidence type="ECO:0000313" key="3">
    <source>
        <dbReference type="EMBL" id="KAH8691892.1"/>
    </source>
</evidence>
<feature type="domain" description="C2H2-type" evidence="2">
    <location>
        <begin position="30"/>
        <end position="55"/>
    </location>
</feature>
<dbReference type="PANTHER" id="PTHR38846">
    <property type="entry name" value="C3H1-TYPE DOMAIN-CONTAINING PROTEIN"/>
    <property type="match status" value="1"/>
</dbReference>
<accession>A0AAD4KMG5</accession>
<dbReference type="Proteomes" id="UP001201262">
    <property type="component" value="Unassembled WGS sequence"/>
</dbReference>
<dbReference type="SUPFAM" id="SSF57667">
    <property type="entry name" value="beta-beta-alpha zinc fingers"/>
    <property type="match status" value="1"/>
</dbReference>
<evidence type="ECO:0000256" key="1">
    <source>
        <dbReference type="PROSITE-ProRule" id="PRU00042"/>
    </source>
</evidence>
<dbReference type="Gene3D" id="3.30.160.60">
    <property type="entry name" value="Classic Zinc Finger"/>
    <property type="match status" value="1"/>
</dbReference>
<gene>
    <name evidence="3" type="ORF">BGW36DRAFT_431135</name>
</gene>
<dbReference type="GeneID" id="70251226"/>
<dbReference type="SMART" id="SM00355">
    <property type="entry name" value="ZnF_C2H2"/>
    <property type="match status" value="2"/>
</dbReference>
<comment type="caution">
    <text evidence="3">The sequence shown here is derived from an EMBL/GenBank/DDBJ whole genome shotgun (WGS) entry which is preliminary data.</text>
</comment>
<reference evidence="3" key="1">
    <citation type="submission" date="2021-12" db="EMBL/GenBank/DDBJ databases">
        <title>Convergent genome expansion in fungi linked to evolution of root-endophyte symbiosis.</title>
        <authorList>
            <consortium name="DOE Joint Genome Institute"/>
            <person name="Ke Y.-H."/>
            <person name="Bonito G."/>
            <person name="Liao H.-L."/>
            <person name="Looney B."/>
            <person name="Rojas-Flechas A."/>
            <person name="Nash J."/>
            <person name="Hameed K."/>
            <person name="Schadt C."/>
            <person name="Martin F."/>
            <person name="Crous P.W."/>
            <person name="Miettinen O."/>
            <person name="Magnuson J.K."/>
            <person name="Labbe J."/>
            <person name="Jacobson D."/>
            <person name="Doktycz M.J."/>
            <person name="Veneault-Fourrey C."/>
            <person name="Kuo A."/>
            <person name="Mondo S."/>
            <person name="Calhoun S."/>
            <person name="Riley R."/>
            <person name="Ohm R."/>
            <person name="LaButti K."/>
            <person name="Andreopoulos B."/>
            <person name="Pangilinan J."/>
            <person name="Nolan M."/>
            <person name="Tritt A."/>
            <person name="Clum A."/>
            <person name="Lipzen A."/>
            <person name="Daum C."/>
            <person name="Barry K."/>
            <person name="Grigoriev I.V."/>
            <person name="Vilgalys R."/>
        </authorList>
    </citation>
    <scope>NUCLEOTIDE SEQUENCE</scope>
    <source>
        <strain evidence="3">PMI_201</strain>
    </source>
</reference>
<dbReference type="PROSITE" id="PS50157">
    <property type="entry name" value="ZINC_FINGER_C2H2_2"/>
    <property type="match status" value="2"/>
</dbReference>
<keyword evidence="1" id="KW-0863">Zinc-finger</keyword>
<protein>
    <recommendedName>
        <fullName evidence="2">C2H2-type domain-containing protein</fullName>
    </recommendedName>
</protein>
<keyword evidence="1" id="KW-0862">Zinc</keyword>
<keyword evidence="1" id="KW-0479">Metal-binding</keyword>
<organism evidence="3 4">
    <name type="scientific">Talaromyces proteolyticus</name>
    <dbReference type="NCBI Taxonomy" id="1131652"/>
    <lineage>
        <taxon>Eukaryota</taxon>
        <taxon>Fungi</taxon>
        <taxon>Dikarya</taxon>
        <taxon>Ascomycota</taxon>
        <taxon>Pezizomycotina</taxon>
        <taxon>Eurotiomycetes</taxon>
        <taxon>Eurotiomycetidae</taxon>
        <taxon>Eurotiales</taxon>
        <taxon>Trichocomaceae</taxon>
        <taxon>Talaromyces</taxon>
        <taxon>Talaromyces sect. Bacilispori</taxon>
    </lineage>
</organism>
<dbReference type="InterPro" id="IPR036236">
    <property type="entry name" value="Znf_C2H2_sf"/>
</dbReference>
<sequence>MRCALCDRLFGSQVALNQHLRDSPAHAASYECELCNRTFTSQDALQQHLRDSPVHFELPGTPLDMFFQTYSKFTFDPSLPPNESYLRLQRFYGWRRGDEESERAWNNFQTALTEEFKLWFGAEDDLCSWHSLCRAVRVDPLPKTCRDCEKAVRGLYVNIVDLIDWARCEGAKGEVRLFRTLEELREYTQKSRKIFYNNLEQTGSGNVVLRHLLRSIF</sequence>
<dbReference type="PANTHER" id="PTHR38846:SF1">
    <property type="entry name" value="C3H1-TYPE DOMAIN-CONTAINING PROTEIN"/>
    <property type="match status" value="1"/>
</dbReference>
<evidence type="ECO:0000313" key="4">
    <source>
        <dbReference type="Proteomes" id="UP001201262"/>
    </source>
</evidence>
<dbReference type="RefSeq" id="XP_046067889.1">
    <property type="nucleotide sequence ID" value="XM_046220939.1"/>
</dbReference>
<feature type="domain" description="C2H2-type" evidence="2">
    <location>
        <begin position="1"/>
        <end position="31"/>
    </location>
</feature>
<name>A0AAD4KMG5_9EURO</name>
<proteinExistence type="predicted"/>
<dbReference type="GO" id="GO:0008270">
    <property type="term" value="F:zinc ion binding"/>
    <property type="evidence" value="ECO:0007669"/>
    <property type="project" value="UniProtKB-KW"/>
</dbReference>